<keyword evidence="3" id="KW-1185">Reference proteome</keyword>
<keyword evidence="1" id="KW-1133">Transmembrane helix</keyword>
<evidence type="ECO:0000313" key="2">
    <source>
        <dbReference type="EMBL" id="MEV0712547.1"/>
    </source>
</evidence>
<accession>A0ABV3G4C8</accession>
<dbReference type="EMBL" id="JBFAKC010000022">
    <property type="protein sequence ID" value="MEV0712547.1"/>
    <property type="molecule type" value="Genomic_DNA"/>
</dbReference>
<name>A0ABV3G4C8_9NOCA</name>
<evidence type="ECO:0000256" key="1">
    <source>
        <dbReference type="SAM" id="Phobius"/>
    </source>
</evidence>
<comment type="caution">
    <text evidence="2">The sequence shown here is derived from an EMBL/GenBank/DDBJ whole genome shotgun (WGS) entry which is preliminary data.</text>
</comment>
<evidence type="ECO:0000313" key="3">
    <source>
        <dbReference type="Proteomes" id="UP001551695"/>
    </source>
</evidence>
<proteinExistence type="predicted"/>
<dbReference type="Proteomes" id="UP001551695">
    <property type="component" value="Unassembled WGS sequence"/>
</dbReference>
<dbReference type="RefSeq" id="WP_357789631.1">
    <property type="nucleotide sequence ID" value="NZ_JBFAKC010000022.1"/>
</dbReference>
<feature type="transmembrane region" description="Helical" evidence="1">
    <location>
        <begin position="105"/>
        <end position="123"/>
    </location>
</feature>
<organism evidence="2 3">
    <name type="scientific">Nocardia aurea</name>
    <dbReference type="NCBI Taxonomy" id="2144174"/>
    <lineage>
        <taxon>Bacteria</taxon>
        <taxon>Bacillati</taxon>
        <taxon>Actinomycetota</taxon>
        <taxon>Actinomycetes</taxon>
        <taxon>Mycobacteriales</taxon>
        <taxon>Nocardiaceae</taxon>
        <taxon>Nocardia</taxon>
    </lineage>
</organism>
<feature type="transmembrane region" description="Helical" evidence="1">
    <location>
        <begin position="129"/>
        <end position="150"/>
    </location>
</feature>
<sequence>MSTNTNLLVCFGGSVSDHVRVNLDRISTRAAELAGSFGVQAPQIVAGNVPAWVNERLLYSVRHRQPVVIVGAGFDDLSATEQDGALANAIVAGDLYQAGTFKTGFIFGLCATVASLPMAYVAIQQGVPNWVVFSVLAAVYVLGYLLTFALRSRRIVHHVDRRIAEVMGRSVVNSMIDRDIRDRPLLRGFAWLFRTVYSPTESQRVRRLDTSFGSRRIAG</sequence>
<keyword evidence="1" id="KW-0812">Transmembrane</keyword>
<reference evidence="2 3" key="1">
    <citation type="submission" date="2024-06" db="EMBL/GenBank/DDBJ databases">
        <title>The Natural Products Discovery Center: Release of the First 8490 Sequenced Strains for Exploring Actinobacteria Biosynthetic Diversity.</title>
        <authorList>
            <person name="Kalkreuter E."/>
            <person name="Kautsar S.A."/>
            <person name="Yang D."/>
            <person name="Bader C.D."/>
            <person name="Teijaro C.N."/>
            <person name="Fluegel L."/>
            <person name="Davis C.M."/>
            <person name="Simpson J.R."/>
            <person name="Lauterbach L."/>
            <person name="Steele A.D."/>
            <person name="Gui C."/>
            <person name="Meng S."/>
            <person name="Li G."/>
            <person name="Viehrig K."/>
            <person name="Ye F."/>
            <person name="Su P."/>
            <person name="Kiefer A.F."/>
            <person name="Nichols A."/>
            <person name="Cepeda A.J."/>
            <person name="Yan W."/>
            <person name="Fan B."/>
            <person name="Jiang Y."/>
            <person name="Adhikari A."/>
            <person name="Zheng C.-J."/>
            <person name="Schuster L."/>
            <person name="Cowan T.M."/>
            <person name="Smanski M.J."/>
            <person name="Chevrette M.G."/>
            <person name="De Carvalho L.P.S."/>
            <person name="Shen B."/>
        </authorList>
    </citation>
    <scope>NUCLEOTIDE SEQUENCE [LARGE SCALE GENOMIC DNA]</scope>
    <source>
        <strain evidence="2 3">NPDC050403</strain>
    </source>
</reference>
<protein>
    <submittedName>
        <fullName evidence="2">Uncharacterized protein</fullName>
    </submittedName>
</protein>
<gene>
    <name evidence="2" type="ORF">AB0I48_33820</name>
</gene>
<keyword evidence="1" id="KW-0472">Membrane</keyword>